<feature type="compositionally biased region" description="Basic and acidic residues" evidence="6">
    <location>
        <begin position="232"/>
        <end position="250"/>
    </location>
</feature>
<sequence length="268" mass="29210">MSRRNGEAAEAEDAADADDADDAEDGANSQFADPSERREGLTGPGPDDRPRPAERRSKQGVRIDPEAEASHPARRTTISALVKHEPGVLAEVAGLVSRRQFDIDSLTVGPTTNPETARMTLTIEEPEPGVRQVEKQLEKLVPVISVRELGRDAVRRELAVLKVHDDRPAAVESVVEMFDGEVLDAQPGTVTVEVTGSSAEVDRAVEAFQRFGVRELTRTGTAALARGNEWTTHAEEERYERQRIDPRTNRATDQSTTETAPGAPTDDD</sequence>
<dbReference type="Proteomes" id="UP000823736">
    <property type="component" value="Unassembled WGS sequence"/>
</dbReference>
<dbReference type="SUPFAM" id="SSF55021">
    <property type="entry name" value="ACT-like"/>
    <property type="match status" value="2"/>
</dbReference>
<dbReference type="PANTHER" id="PTHR30239">
    <property type="entry name" value="ACETOLACTATE SYNTHASE SMALL SUBUNIT"/>
    <property type="match status" value="1"/>
</dbReference>
<gene>
    <name evidence="8" type="ORF">J2753_001767</name>
</gene>
<dbReference type="GO" id="GO:0009097">
    <property type="term" value="P:isoleucine biosynthetic process"/>
    <property type="evidence" value="ECO:0007669"/>
    <property type="project" value="TreeGrafter"/>
</dbReference>
<evidence type="ECO:0000256" key="5">
    <source>
        <dbReference type="ARBA" id="ARBA00023304"/>
    </source>
</evidence>
<proteinExistence type="inferred from homology"/>
<dbReference type="EC" id="2.2.1.6" evidence="8"/>
<dbReference type="InterPro" id="IPR039557">
    <property type="entry name" value="AHAS_ACT"/>
</dbReference>
<dbReference type="InterPro" id="IPR027271">
    <property type="entry name" value="Acetolactate_synth/TF_NikR_C"/>
</dbReference>
<evidence type="ECO:0000256" key="6">
    <source>
        <dbReference type="SAM" id="MobiDB-lite"/>
    </source>
</evidence>
<accession>A0A8T4GWJ4</accession>
<evidence type="ECO:0000259" key="7">
    <source>
        <dbReference type="PROSITE" id="PS51671"/>
    </source>
</evidence>
<dbReference type="Pfam" id="PF10369">
    <property type="entry name" value="ALS_ss_C"/>
    <property type="match status" value="1"/>
</dbReference>
<dbReference type="Gene3D" id="3.30.70.1150">
    <property type="entry name" value="ACT-like. Chain A, domain 2"/>
    <property type="match status" value="1"/>
</dbReference>
<evidence type="ECO:0000256" key="4">
    <source>
        <dbReference type="ARBA" id="ARBA00022605"/>
    </source>
</evidence>
<dbReference type="RefSeq" id="WP_209491531.1">
    <property type="nucleotide sequence ID" value="NZ_JAGGLC010000003.1"/>
</dbReference>
<feature type="region of interest" description="Disordered" evidence="6">
    <location>
        <begin position="224"/>
        <end position="268"/>
    </location>
</feature>
<dbReference type="GO" id="GO:0009099">
    <property type="term" value="P:L-valine biosynthetic process"/>
    <property type="evidence" value="ECO:0007669"/>
    <property type="project" value="TreeGrafter"/>
</dbReference>
<evidence type="ECO:0000256" key="3">
    <source>
        <dbReference type="ARBA" id="ARBA00006341"/>
    </source>
</evidence>
<reference evidence="8" key="1">
    <citation type="submission" date="2021-03" db="EMBL/GenBank/DDBJ databases">
        <title>Genomic Encyclopedia of Type Strains, Phase IV (KMG-IV): sequencing the most valuable type-strain genomes for metagenomic binning, comparative biology and taxonomic classification.</title>
        <authorList>
            <person name="Goeker M."/>
        </authorList>
    </citation>
    <scope>NUCLEOTIDE SEQUENCE</scope>
    <source>
        <strain evidence="8">DSM 26232</strain>
    </source>
</reference>
<name>A0A8T4GWJ4_9EURY</name>
<dbReference type="InterPro" id="IPR054480">
    <property type="entry name" value="AHAS_small-like_ACT"/>
</dbReference>
<dbReference type="PANTHER" id="PTHR30239:SF0">
    <property type="entry name" value="ACETOLACTATE SYNTHASE SMALL SUBUNIT 1, CHLOROPLASTIC"/>
    <property type="match status" value="1"/>
</dbReference>
<feature type="region of interest" description="Disordered" evidence="6">
    <location>
        <begin position="1"/>
        <end position="77"/>
    </location>
</feature>
<dbReference type="GO" id="GO:0003984">
    <property type="term" value="F:acetolactate synthase activity"/>
    <property type="evidence" value="ECO:0007669"/>
    <property type="project" value="UniProtKB-EC"/>
</dbReference>
<dbReference type="InterPro" id="IPR004789">
    <property type="entry name" value="Acetalactate_synth_ssu"/>
</dbReference>
<keyword evidence="8" id="KW-0808">Transferase</keyword>
<comment type="caution">
    <text evidence="8">The sequence shown here is derived from an EMBL/GenBank/DDBJ whole genome shotgun (WGS) entry which is preliminary data.</text>
</comment>
<keyword evidence="9" id="KW-1185">Reference proteome</keyword>
<keyword evidence="5" id="KW-0100">Branched-chain amino acid biosynthesis</keyword>
<evidence type="ECO:0000256" key="2">
    <source>
        <dbReference type="ARBA" id="ARBA00005025"/>
    </source>
</evidence>
<dbReference type="EMBL" id="JAGGLC010000003">
    <property type="protein sequence ID" value="MBP1987269.1"/>
    <property type="molecule type" value="Genomic_DNA"/>
</dbReference>
<dbReference type="Pfam" id="PF22629">
    <property type="entry name" value="ACT_AHAS_ss"/>
    <property type="match status" value="1"/>
</dbReference>
<evidence type="ECO:0000313" key="8">
    <source>
        <dbReference type="EMBL" id="MBP1987269.1"/>
    </source>
</evidence>
<dbReference type="GO" id="GO:1990610">
    <property type="term" value="F:acetolactate synthase regulator activity"/>
    <property type="evidence" value="ECO:0007669"/>
    <property type="project" value="InterPro"/>
</dbReference>
<feature type="compositionally biased region" description="Acidic residues" evidence="6">
    <location>
        <begin position="9"/>
        <end position="25"/>
    </location>
</feature>
<dbReference type="PROSITE" id="PS51671">
    <property type="entry name" value="ACT"/>
    <property type="match status" value="1"/>
</dbReference>
<dbReference type="InterPro" id="IPR045865">
    <property type="entry name" value="ACT-like_dom_sf"/>
</dbReference>
<dbReference type="Gene3D" id="3.30.70.260">
    <property type="match status" value="1"/>
</dbReference>
<organism evidence="8 9">
    <name type="scientific">Halolamina salifodinae</name>
    <dbReference type="NCBI Taxonomy" id="1202767"/>
    <lineage>
        <taxon>Archaea</taxon>
        <taxon>Methanobacteriati</taxon>
        <taxon>Methanobacteriota</taxon>
        <taxon>Stenosarchaea group</taxon>
        <taxon>Halobacteria</taxon>
        <taxon>Halobacteriales</taxon>
        <taxon>Haloferacaceae</taxon>
    </lineage>
</organism>
<feature type="domain" description="ACT" evidence="7">
    <location>
        <begin position="77"/>
        <end position="154"/>
    </location>
</feature>
<dbReference type="CDD" id="cd04878">
    <property type="entry name" value="ACT_AHAS"/>
    <property type="match status" value="1"/>
</dbReference>
<evidence type="ECO:0000256" key="1">
    <source>
        <dbReference type="ARBA" id="ARBA00004974"/>
    </source>
</evidence>
<dbReference type="NCBIfam" id="NF008864">
    <property type="entry name" value="PRK11895.1"/>
    <property type="match status" value="1"/>
</dbReference>
<dbReference type="AlphaFoldDB" id="A0A8T4GWJ4"/>
<comment type="pathway">
    <text evidence="2">Amino-acid biosynthesis; L-valine biosynthesis; L-valine from pyruvate: step 1/4.</text>
</comment>
<dbReference type="InterPro" id="IPR002912">
    <property type="entry name" value="ACT_dom"/>
</dbReference>
<dbReference type="NCBIfam" id="TIGR00119">
    <property type="entry name" value="acolac_sm"/>
    <property type="match status" value="1"/>
</dbReference>
<comment type="pathway">
    <text evidence="1">Amino-acid biosynthesis; L-isoleucine biosynthesis; L-isoleucine from 2-oxobutanoate: step 1/4.</text>
</comment>
<dbReference type="GO" id="GO:0005829">
    <property type="term" value="C:cytosol"/>
    <property type="evidence" value="ECO:0007669"/>
    <property type="project" value="TreeGrafter"/>
</dbReference>
<feature type="compositionally biased region" description="Basic and acidic residues" evidence="6">
    <location>
        <begin position="34"/>
        <end position="71"/>
    </location>
</feature>
<keyword evidence="4" id="KW-0028">Amino-acid biosynthesis</keyword>
<evidence type="ECO:0000313" key="9">
    <source>
        <dbReference type="Proteomes" id="UP000823736"/>
    </source>
</evidence>
<dbReference type="InterPro" id="IPR019455">
    <property type="entry name" value="Acetolactate_synth_ssu_C"/>
</dbReference>
<dbReference type="OrthoDB" id="85792at2157"/>
<protein>
    <submittedName>
        <fullName evidence="8">Acetolactate synthase-1/3 small subunit</fullName>
        <ecNumber evidence="8">2.2.1.6</ecNumber>
    </submittedName>
</protein>
<comment type="similarity">
    <text evidence="3">Belongs to the acetolactate synthase small subunit family.</text>
</comment>